<evidence type="ECO:0000313" key="5">
    <source>
        <dbReference type="Proteomes" id="UP000054742"/>
    </source>
</evidence>
<keyword evidence="1" id="KW-0677">Repeat</keyword>
<dbReference type="Pfam" id="PF12796">
    <property type="entry name" value="Ank_2"/>
    <property type="match status" value="1"/>
</dbReference>
<evidence type="ECO:0000256" key="2">
    <source>
        <dbReference type="ARBA" id="ARBA00023043"/>
    </source>
</evidence>
<dbReference type="SMART" id="SM00248">
    <property type="entry name" value="ANK"/>
    <property type="match status" value="3"/>
</dbReference>
<keyword evidence="5" id="KW-1185">Reference proteome</keyword>
<comment type="caution">
    <text evidence="4">The sequence shown here is derived from an EMBL/GenBank/DDBJ whole genome shotgun (WGS) entry which is preliminary data.</text>
</comment>
<dbReference type="Gene3D" id="1.25.40.20">
    <property type="entry name" value="Ankyrin repeat-containing domain"/>
    <property type="match status" value="1"/>
</dbReference>
<dbReference type="STRING" id="29422.Lbru_2786"/>
<organism evidence="4 5">
    <name type="scientific">Legionella brunensis</name>
    <dbReference type="NCBI Taxonomy" id="29422"/>
    <lineage>
        <taxon>Bacteria</taxon>
        <taxon>Pseudomonadati</taxon>
        <taxon>Pseudomonadota</taxon>
        <taxon>Gammaproteobacteria</taxon>
        <taxon>Legionellales</taxon>
        <taxon>Legionellaceae</taxon>
        <taxon>Legionella</taxon>
    </lineage>
</organism>
<protein>
    <submittedName>
        <fullName evidence="4">Uncharacterized protein</fullName>
    </submittedName>
</protein>
<dbReference type="PROSITE" id="PS50297">
    <property type="entry name" value="ANK_REP_REGION"/>
    <property type="match status" value="1"/>
</dbReference>
<dbReference type="OrthoDB" id="5653232at2"/>
<evidence type="ECO:0000256" key="1">
    <source>
        <dbReference type="ARBA" id="ARBA00022737"/>
    </source>
</evidence>
<dbReference type="InterPro" id="IPR036770">
    <property type="entry name" value="Ankyrin_rpt-contain_sf"/>
</dbReference>
<feature type="repeat" description="ANK" evidence="3">
    <location>
        <begin position="195"/>
        <end position="231"/>
    </location>
</feature>
<gene>
    <name evidence="4" type="ORF">Lbru_2786</name>
</gene>
<dbReference type="PANTHER" id="PTHR24198:SF165">
    <property type="entry name" value="ANKYRIN REPEAT-CONTAINING PROTEIN-RELATED"/>
    <property type="match status" value="1"/>
</dbReference>
<dbReference type="PATRIC" id="fig|29422.6.peg.2953"/>
<dbReference type="EMBL" id="LNXV01000034">
    <property type="protein sequence ID" value="KTC77893.1"/>
    <property type="molecule type" value="Genomic_DNA"/>
</dbReference>
<dbReference type="AlphaFoldDB" id="A0A0W0S4K2"/>
<dbReference type="Pfam" id="PF00023">
    <property type="entry name" value="Ank"/>
    <property type="match status" value="1"/>
</dbReference>
<dbReference type="PANTHER" id="PTHR24198">
    <property type="entry name" value="ANKYRIN REPEAT AND PROTEIN KINASE DOMAIN-CONTAINING PROTEIN"/>
    <property type="match status" value="1"/>
</dbReference>
<evidence type="ECO:0000313" key="4">
    <source>
        <dbReference type="EMBL" id="KTC77893.1"/>
    </source>
</evidence>
<reference evidence="4 5" key="1">
    <citation type="submission" date="2015-11" db="EMBL/GenBank/DDBJ databases">
        <title>Genomic analysis of 38 Legionella species identifies large and diverse effector repertoires.</title>
        <authorList>
            <person name="Burstein D."/>
            <person name="Amaro F."/>
            <person name="Zusman T."/>
            <person name="Lifshitz Z."/>
            <person name="Cohen O."/>
            <person name="Gilbert J.A."/>
            <person name="Pupko T."/>
            <person name="Shuman H.A."/>
            <person name="Segal G."/>
        </authorList>
    </citation>
    <scope>NUCLEOTIDE SEQUENCE [LARGE SCALE GENOMIC DNA]</scope>
    <source>
        <strain evidence="4 5">ATCC 43878</strain>
    </source>
</reference>
<dbReference type="SUPFAM" id="SSF48403">
    <property type="entry name" value="Ankyrin repeat"/>
    <property type="match status" value="1"/>
</dbReference>
<dbReference type="RefSeq" id="WP_058442760.1">
    <property type="nucleotide sequence ID" value="NZ_CAAAHU010000011.1"/>
</dbReference>
<dbReference type="Proteomes" id="UP000054742">
    <property type="component" value="Unassembled WGS sequence"/>
</dbReference>
<evidence type="ECO:0000256" key="3">
    <source>
        <dbReference type="PROSITE-ProRule" id="PRU00023"/>
    </source>
</evidence>
<accession>A0A0W0S4K2</accession>
<dbReference type="InterPro" id="IPR002110">
    <property type="entry name" value="Ankyrin_rpt"/>
</dbReference>
<keyword evidence="2 3" id="KW-0040">ANK repeat</keyword>
<name>A0A0W0S4K2_9GAMM</name>
<sequence>MNHAVGLKKYGENWLFIDINFLYEQTEDYPYLILNHQELTEQLGASFEDKDELIFNTDFIAANPSPALKNRLQKLNEIYPVFRKQIAYTNSRQVSFLEIGAQSGDEKTVQKIVRLNNQFSRLKPEQISSAAYFAINNNHRSMLKILLSTHGLDINFPCHQDGSSLLAIACDLGHFHLVKMLVSFPGVRIDTTDNEGCTPLMIACRSAKTHENTALFQLLLEGGASLKFKDTQGDDALAIAQKNNNKAAITIINKFSALRLSPKSEGLRKRDQAIAQRRYFSLPKVSNNSLFVAKEKNIKKRGPDGIFTKQLRETPEIVNAQAESSTTSMMV</sequence>
<dbReference type="PROSITE" id="PS50088">
    <property type="entry name" value="ANK_REPEAT"/>
    <property type="match status" value="1"/>
</dbReference>
<proteinExistence type="predicted"/>